<dbReference type="EMBL" id="NKXS01000458">
    <property type="protein sequence ID" value="PIN24174.1"/>
    <property type="molecule type" value="Genomic_DNA"/>
</dbReference>
<organism evidence="1 2">
    <name type="scientific">Handroanthus impetiginosus</name>
    <dbReference type="NCBI Taxonomy" id="429701"/>
    <lineage>
        <taxon>Eukaryota</taxon>
        <taxon>Viridiplantae</taxon>
        <taxon>Streptophyta</taxon>
        <taxon>Embryophyta</taxon>
        <taxon>Tracheophyta</taxon>
        <taxon>Spermatophyta</taxon>
        <taxon>Magnoliopsida</taxon>
        <taxon>eudicotyledons</taxon>
        <taxon>Gunneridae</taxon>
        <taxon>Pentapetalae</taxon>
        <taxon>asterids</taxon>
        <taxon>lamiids</taxon>
        <taxon>Lamiales</taxon>
        <taxon>Bignoniaceae</taxon>
        <taxon>Crescentiina</taxon>
        <taxon>Tabebuia alliance</taxon>
        <taxon>Handroanthus</taxon>
    </lineage>
</organism>
<evidence type="ECO:0000313" key="1">
    <source>
        <dbReference type="EMBL" id="PIN24174.1"/>
    </source>
</evidence>
<comment type="caution">
    <text evidence="1">The sequence shown here is derived from an EMBL/GenBank/DDBJ whole genome shotgun (WGS) entry which is preliminary data.</text>
</comment>
<name>A0A2G9I347_9LAMI</name>
<protein>
    <submittedName>
        <fullName evidence="1">Uncharacterized protein</fullName>
    </submittedName>
</protein>
<evidence type="ECO:0000313" key="2">
    <source>
        <dbReference type="Proteomes" id="UP000231279"/>
    </source>
</evidence>
<sequence>MVKVVPRIQRTMTNSSTVLKTMNQQIHEKENPLTDLVYLIKLNGTPSCPSNEGYNFMSPTRYFFPQNASVPIFSFSSTNRAHSQTSELIIYIHTHITQHSISTFPISNHQYSPRSFLSTLPWGESGSPLIALVLNISIALRSESSAVSSCSGRHTLTPVPSFPTV</sequence>
<dbReference type="AlphaFoldDB" id="A0A2G9I347"/>
<accession>A0A2G9I347</accession>
<gene>
    <name evidence="1" type="ORF">CDL12_03124</name>
</gene>
<reference evidence="2" key="1">
    <citation type="journal article" date="2018" name="Gigascience">
        <title>Genome assembly of the Pink Ipe (Handroanthus impetiginosus, Bignoniaceae), a highly valued, ecologically keystone Neotropical timber forest tree.</title>
        <authorList>
            <person name="Silva-Junior O.B."/>
            <person name="Grattapaglia D."/>
            <person name="Novaes E."/>
            <person name="Collevatti R.G."/>
        </authorList>
    </citation>
    <scope>NUCLEOTIDE SEQUENCE [LARGE SCALE GENOMIC DNA]</scope>
    <source>
        <strain evidence="2">cv. UFG-1</strain>
    </source>
</reference>
<keyword evidence="2" id="KW-1185">Reference proteome</keyword>
<proteinExistence type="predicted"/>
<dbReference type="Proteomes" id="UP000231279">
    <property type="component" value="Unassembled WGS sequence"/>
</dbReference>